<dbReference type="InterPro" id="IPR001509">
    <property type="entry name" value="Epimerase_deHydtase"/>
</dbReference>
<feature type="domain" description="NAD-dependent epimerase/dehydratase" evidence="3">
    <location>
        <begin position="3"/>
        <end position="215"/>
    </location>
</feature>
<dbReference type="Proteomes" id="UP000477911">
    <property type="component" value="Unassembled WGS sequence"/>
</dbReference>
<name>A0A6L7GCE6_9RHOB</name>
<proteinExistence type="predicted"/>
<reference evidence="4 5" key="1">
    <citation type="submission" date="2019-12" db="EMBL/GenBank/DDBJ databases">
        <authorList>
            <person name="Li M."/>
        </authorList>
    </citation>
    <scope>NUCLEOTIDE SEQUENCE [LARGE SCALE GENOMIC DNA]</scope>
    <source>
        <strain evidence="4 5">GBMRC 2024</strain>
    </source>
</reference>
<protein>
    <submittedName>
        <fullName evidence="4">NAD-dependent epimerase/dehydratase family protein</fullName>
    </submittedName>
</protein>
<evidence type="ECO:0000256" key="2">
    <source>
        <dbReference type="ARBA" id="ARBA00023277"/>
    </source>
</evidence>
<dbReference type="PANTHER" id="PTHR43103">
    <property type="entry name" value="NUCLEOSIDE-DIPHOSPHATE-SUGAR EPIMERASE"/>
    <property type="match status" value="1"/>
</dbReference>
<keyword evidence="1" id="KW-0521">NADP</keyword>
<dbReference type="SUPFAM" id="SSF51735">
    <property type="entry name" value="NAD(P)-binding Rossmann-fold domains"/>
    <property type="match status" value="1"/>
</dbReference>
<accession>A0A6L7GCE6</accession>
<keyword evidence="5" id="KW-1185">Reference proteome</keyword>
<dbReference type="Gene3D" id="3.40.50.720">
    <property type="entry name" value="NAD(P)-binding Rossmann-like Domain"/>
    <property type="match status" value="1"/>
</dbReference>
<dbReference type="RefSeq" id="WP_160897064.1">
    <property type="nucleotide sequence ID" value="NZ_WUMU01000039.1"/>
</dbReference>
<dbReference type="Gene3D" id="3.90.25.10">
    <property type="entry name" value="UDP-galactose 4-epimerase, domain 1"/>
    <property type="match status" value="1"/>
</dbReference>
<dbReference type="InterPro" id="IPR036291">
    <property type="entry name" value="NAD(P)-bd_dom_sf"/>
</dbReference>
<evidence type="ECO:0000259" key="3">
    <source>
        <dbReference type="Pfam" id="PF01370"/>
    </source>
</evidence>
<dbReference type="Pfam" id="PF01370">
    <property type="entry name" value="Epimerase"/>
    <property type="match status" value="1"/>
</dbReference>
<comment type="caution">
    <text evidence="4">The sequence shown here is derived from an EMBL/GenBank/DDBJ whole genome shotgun (WGS) entry which is preliminary data.</text>
</comment>
<evidence type="ECO:0000256" key="1">
    <source>
        <dbReference type="ARBA" id="ARBA00022857"/>
    </source>
</evidence>
<keyword evidence="2" id="KW-0119">Carbohydrate metabolism</keyword>
<dbReference type="PANTHER" id="PTHR43103:SF3">
    <property type="entry name" value="ADP-L-GLYCERO-D-MANNO-HEPTOSE-6-EPIMERASE"/>
    <property type="match status" value="1"/>
</dbReference>
<organism evidence="4 5">
    <name type="scientific">Pseudooceanicola albus</name>
    <dbReference type="NCBI Taxonomy" id="2692189"/>
    <lineage>
        <taxon>Bacteria</taxon>
        <taxon>Pseudomonadati</taxon>
        <taxon>Pseudomonadota</taxon>
        <taxon>Alphaproteobacteria</taxon>
        <taxon>Rhodobacterales</taxon>
        <taxon>Paracoccaceae</taxon>
        <taxon>Pseudooceanicola</taxon>
    </lineage>
</organism>
<sequence>MKVVVIGAGGFVGRQVAEILGQRPGIDRLLLVDRVAPKRRGPGIEALQGDISDPAIRARICEGADAVICLAAILGGAAEADYALARRVNLDATLDLAEALRDANPATRFVFASTIAAYGKPMPDPVTDATPLAPSMVYGAQKVMMEVALSNFAARGWLDALSLRPSGVMARDGADAALRTAFLSRLFWCIRRGEDITLPVPETGRTWLTSVRNVAQNFVHGALLPDPGPVRAFTLPALSLTFAELVEALQRRFPDSRARVRFAPDPELTALFASYPRLVTETADRLGFARDADADALVRDAMIEEEEIA</sequence>
<dbReference type="AlphaFoldDB" id="A0A6L7GCE6"/>
<evidence type="ECO:0000313" key="5">
    <source>
        <dbReference type="Proteomes" id="UP000477911"/>
    </source>
</evidence>
<evidence type="ECO:0000313" key="4">
    <source>
        <dbReference type="EMBL" id="MXN20946.1"/>
    </source>
</evidence>
<dbReference type="EMBL" id="WUMU01000039">
    <property type="protein sequence ID" value="MXN20946.1"/>
    <property type="molecule type" value="Genomic_DNA"/>
</dbReference>
<gene>
    <name evidence="4" type="ORF">GR170_24230</name>
</gene>